<reference evidence="1 2" key="1">
    <citation type="submission" date="2018-09" db="EMBL/GenBank/DDBJ databases">
        <title>A high-quality reference genome of wild soybean provides a powerful tool to mine soybean genomes.</title>
        <authorList>
            <person name="Xie M."/>
            <person name="Chung C.Y.L."/>
            <person name="Li M.-W."/>
            <person name="Wong F.-L."/>
            <person name="Chan T.-F."/>
            <person name="Lam H.-M."/>
        </authorList>
    </citation>
    <scope>NUCLEOTIDE SEQUENCE [LARGE SCALE GENOMIC DNA]</scope>
    <source>
        <strain evidence="2">cv. W05</strain>
        <tissue evidence="1">Hypocotyl of etiolated seedlings</tissue>
    </source>
</reference>
<accession>A0A445LTB3</accession>
<comment type="caution">
    <text evidence="1">The sequence shown here is derived from an EMBL/GenBank/DDBJ whole genome shotgun (WGS) entry which is preliminary data.</text>
</comment>
<dbReference type="Proteomes" id="UP000289340">
    <property type="component" value="Chromosome 2"/>
</dbReference>
<proteinExistence type="predicted"/>
<evidence type="ECO:0000313" key="1">
    <source>
        <dbReference type="EMBL" id="RZC26127.1"/>
    </source>
</evidence>
<organism evidence="1 2">
    <name type="scientific">Glycine soja</name>
    <name type="common">Wild soybean</name>
    <dbReference type="NCBI Taxonomy" id="3848"/>
    <lineage>
        <taxon>Eukaryota</taxon>
        <taxon>Viridiplantae</taxon>
        <taxon>Streptophyta</taxon>
        <taxon>Embryophyta</taxon>
        <taxon>Tracheophyta</taxon>
        <taxon>Spermatophyta</taxon>
        <taxon>Magnoliopsida</taxon>
        <taxon>eudicotyledons</taxon>
        <taxon>Gunneridae</taxon>
        <taxon>Pentapetalae</taxon>
        <taxon>rosids</taxon>
        <taxon>fabids</taxon>
        <taxon>Fabales</taxon>
        <taxon>Fabaceae</taxon>
        <taxon>Papilionoideae</taxon>
        <taxon>50 kb inversion clade</taxon>
        <taxon>NPAAA clade</taxon>
        <taxon>indigoferoid/millettioid clade</taxon>
        <taxon>Phaseoleae</taxon>
        <taxon>Glycine</taxon>
        <taxon>Glycine subgen. Soja</taxon>
    </lineage>
</organism>
<evidence type="ECO:0000313" key="2">
    <source>
        <dbReference type="Proteomes" id="UP000289340"/>
    </source>
</evidence>
<dbReference type="AlphaFoldDB" id="A0A445LTB3"/>
<protein>
    <submittedName>
        <fullName evidence="1">Uncharacterized protein</fullName>
    </submittedName>
</protein>
<gene>
    <name evidence="1" type="ORF">D0Y65_004692</name>
</gene>
<name>A0A445LTB3_GLYSO</name>
<sequence length="136" mass="14724">MTKTGKRLTYAAAASVNEVVNDNGTLEVDEVYVSDEDVTYQQLREDSSSEYNPIGEDANLSDVDDLSDFDEIVGVIGIVHSNSGKDEIYEERGLNSNSVVAATEDVQAENTSAAQNEIVEVVHPNTQPIQSNISLT</sequence>
<dbReference type="EMBL" id="QZWG01000002">
    <property type="protein sequence ID" value="RZC26127.1"/>
    <property type="molecule type" value="Genomic_DNA"/>
</dbReference>
<keyword evidence="2" id="KW-1185">Reference proteome</keyword>